<name>D7DS71_METV3</name>
<accession>D7DS71</accession>
<dbReference type="STRING" id="456320.Mvol_0321"/>
<dbReference type="OrthoDB" id="374186at2157"/>
<reference evidence="1 2" key="1">
    <citation type="submission" date="2010-05" db="EMBL/GenBank/DDBJ databases">
        <title>Complete sequence of Methanococcus voltae A3.</title>
        <authorList>
            <consortium name="US DOE Joint Genome Institute"/>
            <person name="Lucas S."/>
            <person name="Copeland A."/>
            <person name="Lapidus A."/>
            <person name="Cheng J.-F."/>
            <person name="Bruce D."/>
            <person name="Goodwin L."/>
            <person name="Pitluck S."/>
            <person name="Lowry S."/>
            <person name="Clum A."/>
            <person name="Land M."/>
            <person name="Hauser L."/>
            <person name="Kyrpides N."/>
            <person name="Mikhailova N."/>
            <person name="Whitman W.B."/>
            <person name="Woyke T."/>
        </authorList>
    </citation>
    <scope>NUCLEOTIDE SEQUENCE [LARGE SCALE GENOMIC DNA]</scope>
    <source>
        <strain evidence="2">ATCC BAA-1334 / A3</strain>
    </source>
</reference>
<dbReference type="KEGG" id="mvo:Mvol_0321"/>
<dbReference type="EMBL" id="CP002057">
    <property type="protein sequence ID" value="ADI35981.1"/>
    <property type="molecule type" value="Genomic_DNA"/>
</dbReference>
<organism evidence="1 2">
    <name type="scientific">Methanococcus voltae (strain ATCC BAA-1334 / A3)</name>
    <dbReference type="NCBI Taxonomy" id="456320"/>
    <lineage>
        <taxon>Archaea</taxon>
        <taxon>Methanobacteriati</taxon>
        <taxon>Methanobacteriota</taxon>
        <taxon>Methanomada group</taxon>
        <taxon>Methanococci</taxon>
        <taxon>Methanococcales</taxon>
        <taxon>Methanococcaceae</taxon>
        <taxon>Methanococcus</taxon>
    </lineage>
</organism>
<dbReference type="HOGENOM" id="CLU_1222546_0_0_2"/>
<dbReference type="AlphaFoldDB" id="D7DS71"/>
<proteinExistence type="predicted"/>
<gene>
    <name evidence="1" type="ordered locus">Mvol_0321</name>
</gene>
<sequence length="226" mass="27209">MEAISEYKTVNVQNLENELKKIEKDYNICMFHVKHDLTRRLKEHIYSELLADNYKIKVDTETERSLMNMNSYEEMEKIFIKKYPNPKELKISQLMRSLSYSNIIWDLRRKKERNEMSNDDIKNFIVDMNKKGVLLSGGRIENDTYYMIWELDKLTELLNLEFNFNIEYQKPFNKDVEELKETISEAYKEVGEIRIFKNGKIILKPKDKRVKDRLNDLYAETVLKIL</sequence>
<keyword evidence="2" id="KW-1185">Reference proteome</keyword>
<dbReference type="Proteomes" id="UP000007722">
    <property type="component" value="Chromosome"/>
</dbReference>
<dbReference type="InParanoid" id="D7DS71"/>
<evidence type="ECO:0000313" key="1">
    <source>
        <dbReference type="EMBL" id="ADI35981.1"/>
    </source>
</evidence>
<evidence type="ECO:0000313" key="2">
    <source>
        <dbReference type="Proteomes" id="UP000007722"/>
    </source>
</evidence>
<protein>
    <submittedName>
        <fullName evidence="1">Uncharacterized protein</fullName>
    </submittedName>
</protein>